<evidence type="ECO:0000313" key="3">
    <source>
        <dbReference type="WBParaSite" id="ECPE_0000805401-mRNA-1"/>
    </source>
</evidence>
<reference evidence="1 2" key="2">
    <citation type="submission" date="2018-11" db="EMBL/GenBank/DDBJ databases">
        <authorList>
            <consortium name="Pathogen Informatics"/>
        </authorList>
    </citation>
    <scope>NUCLEOTIDE SEQUENCE [LARGE SCALE GENOMIC DNA]</scope>
    <source>
        <strain evidence="1 2">Egypt</strain>
    </source>
</reference>
<protein>
    <submittedName>
        <fullName evidence="3">Retrotrans_gag domain-containing protein</fullName>
    </submittedName>
</protein>
<dbReference type="Proteomes" id="UP000272942">
    <property type="component" value="Unassembled WGS sequence"/>
</dbReference>
<evidence type="ECO:0000313" key="1">
    <source>
        <dbReference type="EMBL" id="VDP82614.1"/>
    </source>
</evidence>
<dbReference type="AlphaFoldDB" id="A0A183AM47"/>
<organism evidence="3">
    <name type="scientific">Echinostoma caproni</name>
    <dbReference type="NCBI Taxonomy" id="27848"/>
    <lineage>
        <taxon>Eukaryota</taxon>
        <taxon>Metazoa</taxon>
        <taxon>Spiralia</taxon>
        <taxon>Lophotrochozoa</taxon>
        <taxon>Platyhelminthes</taxon>
        <taxon>Trematoda</taxon>
        <taxon>Digenea</taxon>
        <taxon>Plagiorchiida</taxon>
        <taxon>Echinostomata</taxon>
        <taxon>Echinostomatoidea</taxon>
        <taxon>Echinostomatidae</taxon>
        <taxon>Echinostoma</taxon>
    </lineage>
</organism>
<dbReference type="EMBL" id="UZAN01045430">
    <property type="protein sequence ID" value="VDP82614.1"/>
    <property type="molecule type" value="Genomic_DNA"/>
</dbReference>
<name>A0A183AM47_9TREM</name>
<keyword evidence="2" id="KW-1185">Reference proteome</keyword>
<sequence length="106" mass="12180">MLRSIEVVYIKPKNEVFVCHLLATTKQENGQSVDQFIQKLRSLAGDCNFLSASAEKHRDEAIRDAFITGLISNSIYQRLLEKYNLNLQHAFEEARMLEHAQQVTTL</sequence>
<evidence type="ECO:0000313" key="2">
    <source>
        <dbReference type="Proteomes" id="UP000272942"/>
    </source>
</evidence>
<reference evidence="3" key="1">
    <citation type="submission" date="2016-06" db="UniProtKB">
        <authorList>
            <consortium name="WormBaseParasite"/>
        </authorList>
    </citation>
    <scope>IDENTIFICATION</scope>
</reference>
<proteinExistence type="predicted"/>
<dbReference type="OrthoDB" id="6228606at2759"/>
<accession>A0A183AM47</accession>
<gene>
    <name evidence="1" type="ORF">ECPE_LOCUS8032</name>
</gene>
<dbReference type="WBParaSite" id="ECPE_0000805401-mRNA-1">
    <property type="protein sequence ID" value="ECPE_0000805401-mRNA-1"/>
    <property type="gene ID" value="ECPE_0000805401"/>
</dbReference>